<dbReference type="Proteomes" id="UP000245765">
    <property type="component" value="Unassembled WGS sequence"/>
</dbReference>
<evidence type="ECO:0000313" key="4">
    <source>
        <dbReference type="Proteomes" id="UP000245765"/>
    </source>
</evidence>
<organism evidence="3 4">
    <name type="scientific">Falsiroseomonas bella</name>
    <dbReference type="NCBI Taxonomy" id="2184016"/>
    <lineage>
        <taxon>Bacteria</taxon>
        <taxon>Pseudomonadati</taxon>
        <taxon>Pseudomonadota</taxon>
        <taxon>Alphaproteobacteria</taxon>
        <taxon>Acetobacterales</taxon>
        <taxon>Roseomonadaceae</taxon>
        <taxon>Falsiroseomonas</taxon>
    </lineage>
</organism>
<evidence type="ECO:0000256" key="2">
    <source>
        <dbReference type="SAM" id="SignalP"/>
    </source>
</evidence>
<dbReference type="PROSITE" id="PS51318">
    <property type="entry name" value="TAT"/>
    <property type="match status" value="1"/>
</dbReference>
<feature type="signal peptide" evidence="2">
    <location>
        <begin position="1"/>
        <end position="27"/>
    </location>
</feature>
<dbReference type="InterPro" id="IPR005064">
    <property type="entry name" value="BUG"/>
</dbReference>
<dbReference type="Gene3D" id="3.40.190.150">
    <property type="entry name" value="Bordetella uptake gene, domain 1"/>
    <property type="match status" value="1"/>
</dbReference>
<protein>
    <recommendedName>
        <fullName evidence="5">Tripartite tricarboxylate transporter substrate binding protein</fullName>
    </recommendedName>
</protein>
<proteinExistence type="inferred from homology"/>
<dbReference type="InterPro" id="IPR006311">
    <property type="entry name" value="TAT_signal"/>
</dbReference>
<name>A0A317FHX7_9PROT</name>
<accession>A0A317FHX7</accession>
<feature type="chain" id="PRO_5016293805" description="Tripartite tricarboxylate transporter substrate binding protein" evidence="2">
    <location>
        <begin position="28"/>
        <end position="328"/>
    </location>
</feature>
<dbReference type="Gene3D" id="3.40.190.10">
    <property type="entry name" value="Periplasmic binding protein-like II"/>
    <property type="match status" value="1"/>
</dbReference>
<dbReference type="PANTHER" id="PTHR42928:SF5">
    <property type="entry name" value="BLR1237 PROTEIN"/>
    <property type="match status" value="1"/>
</dbReference>
<evidence type="ECO:0000256" key="1">
    <source>
        <dbReference type="ARBA" id="ARBA00006987"/>
    </source>
</evidence>
<comment type="similarity">
    <text evidence="1">Belongs to the UPF0065 (bug) family.</text>
</comment>
<gene>
    <name evidence="3" type="ORF">DFH01_09780</name>
</gene>
<dbReference type="AlphaFoldDB" id="A0A317FHX7"/>
<dbReference type="CDD" id="cd07012">
    <property type="entry name" value="PBP2_Bug_TTT"/>
    <property type="match status" value="1"/>
</dbReference>
<keyword evidence="2" id="KW-0732">Signal</keyword>
<keyword evidence="4" id="KW-1185">Reference proteome</keyword>
<dbReference type="SUPFAM" id="SSF53850">
    <property type="entry name" value="Periplasmic binding protein-like II"/>
    <property type="match status" value="1"/>
</dbReference>
<comment type="caution">
    <text evidence="3">The sequence shown here is derived from an EMBL/GenBank/DDBJ whole genome shotgun (WGS) entry which is preliminary data.</text>
</comment>
<dbReference type="PANTHER" id="PTHR42928">
    <property type="entry name" value="TRICARBOXYLATE-BINDING PROTEIN"/>
    <property type="match status" value="1"/>
</dbReference>
<evidence type="ECO:0000313" key="3">
    <source>
        <dbReference type="EMBL" id="PWS37146.1"/>
    </source>
</evidence>
<dbReference type="PIRSF" id="PIRSF017082">
    <property type="entry name" value="YflP"/>
    <property type="match status" value="1"/>
</dbReference>
<evidence type="ECO:0008006" key="5">
    <source>
        <dbReference type="Google" id="ProtNLM"/>
    </source>
</evidence>
<sequence>MLPDMPRRGLLRAFGLAPLALAAPALAQSGYPSRPVRVLIGSAPGGATDITARILAEAMGAAFPRGFAIENRTGAGGNLAAETAARAPADGYTLLFNDAAMMAINPVLFRNVPFDPANDFTAIAHVAEFPFVIVVRPEVPARNLTELAAWAKTQADPILFASPNTGSQHHLGMEIIAQRLGFRVTHVGFRGGGPATTAILGGQMPLGSIGMPPLVPHLREGKLRALAVSTGTRSPQLPDVPTIAEAGVPGLSLAVWYGVVGPRGTPPEVVRYVSEALAAALAKPEVQQKLGSQGLTARYMPPAEFDAFMAEERTSWGTAARAANVTIE</sequence>
<dbReference type="InterPro" id="IPR042100">
    <property type="entry name" value="Bug_dom1"/>
</dbReference>
<dbReference type="EMBL" id="QGNA01000002">
    <property type="protein sequence ID" value="PWS37146.1"/>
    <property type="molecule type" value="Genomic_DNA"/>
</dbReference>
<reference evidence="4" key="1">
    <citation type="submission" date="2018-05" db="EMBL/GenBank/DDBJ databases">
        <authorList>
            <person name="Du Z."/>
            <person name="Wang X."/>
        </authorList>
    </citation>
    <scope>NUCLEOTIDE SEQUENCE [LARGE SCALE GENOMIC DNA]</scope>
    <source>
        <strain evidence="4">CQN31</strain>
    </source>
</reference>
<dbReference type="Pfam" id="PF03401">
    <property type="entry name" value="TctC"/>
    <property type="match status" value="1"/>
</dbReference>